<dbReference type="PANTHER" id="PTHR43281">
    <property type="entry name" value="FARNESYL DIPHOSPHATE SYNTHASE"/>
    <property type="match status" value="1"/>
</dbReference>
<evidence type="ECO:0000256" key="4">
    <source>
        <dbReference type="ARBA" id="ARBA00022723"/>
    </source>
</evidence>
<keyword evidence="8" id="KW-1185">Reference proteome</keyword>
<dbReference type="Gene3D" id="1.10.600.10">
    <property type="entry name" value="Farnesyl Diphosphate Synthase"/>
    <property type="match status" value="1"/>
</dbReference>
<comment type="cofactor">
    <cofactor evidence="1">
        <name>Mg(2+)</name>
        <dbReference type="ChEBI" id="CHEBI:18420"/>
    </cofactor>
</comment>
<dbReference type="EMBL" id="WHOB01000069">
    <property type="protein sequence ID" value="NOU81878.1"/>
    <property type="molecule type" value="Genomic_DNA"/>
</dbReference>
<dbReference type="Pfam" id="PF00348">
    <property type="entry name" value="polyprenyl_synt"/>
    <property type="match status" value="1"/>
</dbReference>
<evidence type="ECO:0000256" key="1">
    <source>
        <dbReference type="ARBA" id="ARBA00001946"/>
    </source>
</evidence>
<evidence type="ECO:0000256" key="6">
    <source>
        <dbReference type="ARBA" id="ARBA00023229"/>
    </source>
</evidence>
<evidence type="ECO:0000256" key="2">
    <source>
        <dbReference type="ARBA" id="ARBA00006706"/>
    </source>
</evidence>
<dbReference type="PROSITE" id="PS00444">
    <property type="entry name" value="POLYPRENYL_SYNTHASE_2"/>
    <property type="match status" value="1"/>
</dbReference>
<evidence type="ECO:0000256" key="3">
    <source>
        <dbReference type="ARBA" id="ARBA00022679"/>
    </source>
</evidence>
<name>A0ABX1YPY2_9BACL</name>
<evidence type="ECO:0000313" key="8">
    <source>
        <dbReference type="Proteomes" id="UP000596857"/>
    </source>
</evidence>
<gene>
    <name evidence="7" type="ORF">GC101_23740</name>
</gene>
<protein>
    <submittedName>
        <fullName evidence="7">Polyprenyl synthetase family protein</fullName>
    </submittedName>
</protein>
<keyword evidence="5" id="KW-0460">Magnesium</keyword>
<dbReference type="InterPro" id="IPR033749">
    <property type="entry name" value="Polyprenyl_synt_CS"/>
</dbReference>
<dbReference type="CDD" id="cd00685">
    <property type="entry name" value="Trans_IPPS_HT"/>
    <property type="match status" value="1"/>
</dbReference>
<dbReference type="Proteomes" id="UP000596857">
    <property type="component" value="Unassembled WGS sequence"/>
</dbReference>
<reference evidence="7 8" key="1">
    <citation type="submission" date="2019-10" db="EMBL/GenBank/DDBJ databases">
        <title>Description of Paenibacillus terricola sp. nov.</title>
        <authorList>
            <person name="Carlier A."/>
            <person name="Qi S."/>
        </authorList>
    </citation>
    <scope>NUCLEOTIDE SEQUENCE [LARGE SCALE GENOMIC DNA]</scope>
    <source>
        <strain evidence="7 8">LMG 31459</strain>
    </source>
</reference>
<dbReference type="PANTHER" id="PTHR43281:SF1">
    <property type="entry name" value="FARNESYL DIPHOSPHATE SYNTHASE"/>
    <property type="match status" value="1"/>
</dbReference>
<sequence>MHPMNEIVREHPHADYQQAEQKAARYLSSLHDQLKSQSYVTALTADIHEWKKKHIRRFSVLSLWSAGKKKPDTQDYYRYIQWLNYSGKLDDYLDRSVSYIYMRDLGKAPDSPDTQKRIRRTIADLNQNLLKSARSGAGKEPDFMNLTGVYRWAQKEGIEAAVIWVFAKLRSVAAHIPEGMNAEHAQRKLIKIIVGVILHVIEEMDGDTAPVERSRRLDEAIRLGYSYGLTYPFVDDLLDSRILTAREKEQYSELIREALVTGIVPGLGGWSGQNMKLIGYIHSELSEAFEYIKQQQHPETQHIFFGQSYVFFQAQDMDRVKVLTRGDYTNEDLFIPVILKSSSSRLIARSVISAPADEGFEERTFFFGLYNQLADDFADMTEDMRDGAVTPYTYYLKYHEQRPDLINPFELYWAVISNLIHSVYHSDAKSREVILDRAINGLKRYKERVGTEKYNETLRIFAAGNPEFNRLIQIMVDKADDVDFFDKLLRDRMIEHLKKDAREQKEFFATFKSVRSLINEELLFAKPQDLPAMKEQLIDAANYSLEGDGKRVRPILTWVMGVKEYGLEPAAIIPLLRSLEYMHTASLIFDDLPSQDNASTRRGRTTLHEIHSSAVAELTGLYLIQKAIGEQASLDRFKAETVLALIRYSARKAEEMCMGQAMDLDAKGRTLTLEQLNNVCFYKTGVAFEACLVMPAMLAEVSDTEIAALQKIAYHMGIAFQIKDDLLDVEGDMHVLGKPVGNDAVNNNSNFVSILGQEGASKEMWDHYCKANEALRGIPRNIAFLKHLMNYVVNRER</sequence>
<dbReference type="SUPFAM" id="SSF48576">
    <property type="entry name" value="Terpenoid synthases"/>
    <property type="match status" value="2"/>
</dbReference>
<proteinExistence type="inferred from homology"/>
<comment type="similarity">
    <text evidence="2">Belongs to the FPP/GGPP synthase family.</text>
</comment>
<dbReference type="InterPro" id="IPR000092">
    <property type="entry name" value="Polyprenyl_synt"/>
</dbReference>
<evidence type="ECO:0000256" key="5">
    <source>
        <dbReference type="ARBA" id="ARBA00022842"/>
    </source>
</evidence>
<keyword evidence="3" id="KW-0808">Transferase</keyword>
<dbReference type="InterPro" id="IPR008949">
    <property type="entry name" value="Isoprenoid_synthase_dom_sf"/>
</dbReference>
<dbReference type="SFLD" id="SFLDS00005">
    <property type="entry name" value="Isoprenoid_Synthase_Type_I"/>
    <property type="match status" value="1"/>
</dbReference>
<accession>A0ABX1YPY2</accession>
<evidence type="ECO:0000313" key="7">
    <source>
        <dbReference type="EMBL" id="NOU81878.1"/>
    </source>
</evidence>
<dbReference type="RefSeq" id="WP_425497158.1">
    <property type="nucleotide sequence ID" value="NZ_WHOB01000069.1"/>
</dbReference>
<dbReference type="PROSITE" id="PS00723">
    <property type="entry name" value="POLYPRENYL_SYNTHASE_1"/>
    <property type="match status" value="1"/>
</dbReference>
<keyword evidence="6" id="KW-0414">Isoprene biosynthesis</keyword>
<keyword evidence="4" id="KW-0479">Metal-binding</keyword>
<organism evidence="7 8">
    <name type="scientific">Paenibacillus phytohabitans</name>
    <dbReference type="NCBI Taxonomy" id="2654978"/>
    <lineage>
        <taxon>Bacteria</taxon>
        <taxon>Bacillati</taxon>
        <taxon>Bacillota</taxon>
        <taxon>Bacilli</taxon>
        <taxon>Bacillales</taxon>
        <taxon>Paenibacillaceae</taxon>
        <taxon>Paenibacillus</taxon>
    </lineage>
</organism>
<comment type="caution">
    <text evidence="7">The sequence shown here is derived from an EMBL/GenBank/DDBJ whole genome shotgun (WGS) entry which is preliminary data.</text>
</comment>